<dbReference type="EMBL" id="JARPUR010000008">
    <property type="protein sequence ID" value="KAK4871830.1"/>
    <property type="molecule type" value="Genomic_DNA"/>
</dbReference>
<name>A0AAN7SMX3_9COLE</name>
<proteinExistence type="predicted"/>
<organism evidence="2 3">
    <name type="scientific">Aquatica leii</name>
    <dbReference type="NCBI Taxonomy" id="1421715"/>
    <lineage>
        <taxon>Eukaryota</taxon>
        <taxon>Metazoa</taxon>
        <taxon>Ecdysozoa</taxon>
        <taxon>Arthropoda</taxon>
        <taxon>Hexapoda</taxon>
        <taxon>Insecta</taxon>
        <taxon>Pterygota</taxon>
        <taxon>Neoptera</taxon>
        <taxon>Endopterygota</taxon>
        <taxon>Coleoptera</taxon>
        <taxon>Polyphaga</taxon>
        <taxon>Elateriformia</taxon>
        <taxon>Elateroidea</taxon>
        <taxon>Lampyridae</taxon>
        <taxon>Luciolinae</taxon>
        <taxon>Aquatica</taxon>
    </lineage>
</organism>
<sequence length="493" mass="56387">MSSEGVFFNLNTHKYEFSHLKCSICGKDIPSFGVSPIKVTYGDLDKCMLFELLKNLTNIQLCSDCNLPLVRCRIGLDYMTLLQKYVDDLSGCFMCRIKYRLAPFPITTGEIEVLVLRRLQFKYKLLVTGNDNICQLCEKLFKDLVNLHVLYHNYILKTVNLDRRTLLDKLQLQCLNENPFRVYKNFELNSALVLSEKTSEDNLPPSTCASSSGCNNSWSTFEDYSDSVSTFVDYDKLKSSNSSTTSQESSNLSISDGEPSTSDYTIPENIPTTSTRTCPCCGFIETYDTEIDANEDLINVTQNAHSDEESNLECDASETLAESVHYFPHSLWRVDDTDSITMIKKNTYEVLLFNPRTINMKVLRNTYEDVFTHLLTVVNVIVGDGCDSIVDNIMSKLNNFKTKRVNKDVSLVILDKMVDDWEYVMNTVLTNITAVFDKNFKIPILKSFSERCPRQVHLAKLAFLNVIINFLDKLPIIYRDISFIRLYIKEDTV</sequence>
<protein>
    <submittedName>
        <fullName evidence="2">Uncharacterized protein</fullName>
    </submittedName>
</protein>
<evidence type="ECO:0000313" key="3">
    <source>
        <dbReference type="Proteomes" id="UP001353858"/>
    </source>
</evidence>
<feature type="compositionally biased region" description="Low complexity" evidence="1">
    <location>
        <begin position="239"/>
        <end position="255"/>
    </location>
</feature>
<accession>A0AAN7SMX3</accession>
<evidence type="ECO:0000256" key="1">
    <source>
        <dbReference type="SAM" id="MobiDB-lite"/>
    </source>
</evidence>
<feature type="compositionally biased region" description="Polar residues" evidence="1">
    <location>
        <begin position="258"/>
        <end position="270"/>
    </location>
</feature>
<keyword evidence="3" id="KW-1185">Reference proteome</keyword>
<reference evidence="3" key="1">
    <citation type="submission" date="2023-01" db="EMBL/GenBank/DDBJ databases">
        <title>Key to firefly adult light organ development and bioluminescence: homeobox transcription factors regulate luciferase expression and transportation to peroxisome.</title>
        <authorList>
            <person name="Fu X."/>
        </authorList>
    </citation>
    <scope>NUCLEOTIDE SEQUENCE [LARGE SCALE GENOMIC DNA]</scope>
</reference>
<dbReference type="AlphaFoldDB" id="A0AAN7SMX3"/>
<evidence type="ECO:0000313" key="2">
    <source>
        <dbReference type="EMBL" id="KAK4871830.1"/>
    </source>
</evidence>
<gene>
    <name evidence="2" type="ORF">RN001_015954</name>
</gene>
<feature type="region of interest" description="Disordered" evidence="1">
    <location>
        <begin position="238"/>
        <end position="270"/>
    </location>
</feature>
<comment type="caution">
    <text evidence="2">The sequence shown here is derived from an EMBL/GenBank/DDBJ whole genome shotgun (WGS) entry which is preliminary data.</text>
</comment>
<dbReference type="Proteomes" id="UP001353858">
    <property type="component" value="Unassembled WGS sequence"/>
</dbReference>